<evidence type="ECO:0000256" key="1">
    <source>
        <dbReference type="ARBA" id="ARBA00004651"/>
    </source>
</evidence>
<evidence type="ECO:0000256" key="7">
    <source>
        <dbReference type="SAM" id="Phobius"/>
    </source>
</evidence>
<keyword evidence="3" id="KW-0547">Nucleotide-binding</keyword>
<dbReference type="PROSITE" id="PS50929">
    <property type="entry name" value="ABC_TM1F"/>
    <property type="match status" value="1"/>
</dbReference>
<dbReference type="GO" id="GO:0005524">
    <property type="term" value="F:ATP binding"/>
    <property type="evidence" value="ECO:0007669"/>
    <property type="project" value="UniProtKB-KW"/>
</dbReference>
<dbReference type="GO" id="GO:0016887">
    <property type="term" value="F:ATP hydrolysis activity"/>
    <property type="evidence" value="ECO:0007669"/>
    <property type="project" value="InterPro"/>
</dbReference>
<dbReference type="NCBIfam" id="TIGR02857">
    <property type="entry name" value="CydD"/>
    <property type="match status" value="1"/>
</dbReference>
<keyword evidence="6 7" id="KW-0472">Membrane</keyword>
<dbReference type="GO" id="GO:0034040">
    <property type="term" value="F:ATPase-coupled lipid transmembrane transporter activity"/>
    <property type="evidence" value="ECO:0007669"/>
    <property type="project" value="TreeGrafter"/>
</dbReference>
<dbReference type="GO" id="GO:0042883">
    <property type="term" value="P:cysteine transport"/>
    <property type="evidence" value="ECO:0007669"/>
    <property type="project" value="InterPro"/>
</dbReference>
<dbReference type="SMART" id="SM00382">
    <property type="entry name" value="AAA"/>
    <property type="match status" value="1"/>
</dbReference>
<dbReference type="PANTHER" id="PTHR24221:SF261">
    <property type="entry name" value="GLUTATHIONE_L-CYSTEINE TRANSPORT SYSTEM ATP-BINDING_PERMEASE PROTEIN CYDD"/>
    <property type="match status" value="1"/>
</dbReference>
<feature type="domain" description="ABC transporter" evidence="8">
    <location>
        <begin position="353"/>
        <end position="562"/>
    </location>
</feature>
<dbReference type="InterPro" id="IPR036640">
    <property type="entry name" value="ABC1_TM_sf"/>
</dbReference>
<accession>A0AAC8XHF3</accession>
<dbReference type="PROSITE" id="PS00211">
    <property type="entry name" value="ABC_TRANSPORTER_1"/>
    <property type="match status" value="1"/>
</dbReference>
<evidence type="ECO:0000259" key="8">
    <source>
        <dbReference type="PROSITE" id="PS50893"/>
    </source>
</evidence>
<dbReference type="CDD" id="cd18584">
    <property type="entry name" value="ABC_6TM_AarD_CydD"/>
    <property type="match status" value="1"/>
</dbReference>
<feature type="transmembrane region" description="Helical" evidence="7">
    <location>
        <begin position="152"/>
        <end position="168"/>
    </location>
</feature>
<dbReference type="PANTHER" id="PTHR24221">
    <property type="entry name" value="ATP-BINDING CASSETTE SUB-FAMILY B"/>
    <property type="match status" value="1"/>
</dbReference>
<feature type="domain" description="ABC transmembrane type-1" evidence="9">
    <location>
        <begin position="34"/>
        <end position="322"/>
    </location>
</feature>
<evidence type="ECO:0000256" key="3">
    <source>
        <dbReference type="ARBA" id="ARBA00022741"/>
    </source>
</evidence>
<feature type="transmembrane region" description="Helical" evidence="7">
    <location>
        <begin position="35"/>
        <end position="57"/>
    </location>
</feature>
<name>A0AAC8XHF3_9ALTE</name>
<feature type="transmembrane region" description="Helical" evidence="7">
    <location>
        <begin position="252"/>
        <end position="277"/>
    </location>
</feature>
<evidence type="ECO:0000256" key="4">
    <source>
        <dbReference type="ARBA" id="ARBA00022840"/>
    </source>
</evidence>
<dbReference type="GO" id="GO:0140359">
    <property type="term" value="F:ABC-type transporter activity"/>
    <property type="evidence" value="ECO:0007669"/>
    <property type="project" value="InterPro"/>
</dbReference>
<feature type="transmembrane region" description="Helical" evidence="7">
    <location>
        <begin position="174"/>
        <end position="197"/>
    </location>
</feature>
<dbReference type="InterPro" id="IPR003593">
    <property type="entry name" value="AAA+_ATPase"/>
</dbReference>
<dbReference type="InterPro" id="IPR003439">
    <property type="entry name" value="ABC_transporter-like_ATP-bd"/>
</dbReference>
<keyword evidence="5 7" id="KW-1133">Transmembrane helix</keyword>
<dbReference type="AlphaFoldDB" id="A0AAC8XHF3"/>
<dbReference type="InterPro" id="IPR014216">
    <property type="entry name" value="ABC_transptr_CydD"/>
</dbReference>
<dbReference type="Pfam" id="PF00664">
    <property type="entry name" value="ABC_membrane"/>
    <property type="match status" value="1"/>
</dbReference>
<feature type="transmembrane region" description="Helical" evidence="7">
    <location>
        <begin position="283"/>
        <end position="303"/>
    </location>
</feature>
<organism evidence="10 11">
    <name type="scientific">Alteromonas mediterranea</name>
    <dbReference type="NCBI Taxonomy" id="314275"/>
    <lineage>
        <taxon>Bacteria</taxon>
        <taxon>Pseudomonadati</taxon>
        <taxon>Pseudomonadota</taxon>
        <taxon>Gammaproteobacteria</taxon>
        <taxon>Alteromonadales</taxon>
        <taxon>Alteromonadaceae</taxon>
        <taxon>Alteromonas/Salinimonas group</taxon>
        <taxon>Alteromonas</taxon>
    </lineage>
</organism>
<proteinExistence type="predicted"/>
<evidence type="ECO:0000313" key="10">
    <source>
        <dbReference type="EMBL" id="AMJ76886.1"/>
    </source>
</evidence>
<gene>
    <name evidence="10" type="ORF">AV942_00455</name>
</gene>
<evidence type="ECO:0000259" key="9">
    <source>
        <dbReference type="PROSITE" id="PS50929"/>
    </source>
</evidence>
<evidence type="ECO:0000256" key="5">
    <source>
        <dbReference type="ARBA" id="ARBA00022989"/>
    </source>
</evidence>
<keyword evidence="2 7" id="KW-0812">Transmembrane</keyword>
<dbReference type="InterPro" id="IPR017871">
    <property type="entry name" value="ABC_transporter-like_CS"/>
</dbReference>
<evidence type="ECO:0000313" key="11">
    <source>
        <dbReference type="Proteomes" id="UP000061468"/>
    </source>
</evidence>
<dbReference type="PROSITE" id="PS50893">
    <property type="entry name" value="ABC_TRANSPORTER_2"/>
    <property type="match status" value="1"/>
</dbReference>
<dbReference type="Pfam" id="PF00005">
    <property type="entry name" value="ABC_tran"/>
    <property type="match status" value="1"/>
</dbReference>
<dbReference type="InterPro" id="IPR039421">
    <property type="entry name" value="Type_1_exporter"/>
</dbReference>
<keyword evidence="4" id="KW-0067">ATP-binding</keyword>
<dbReference type="Gene3D" id="3.40.50.300">
    <property type="entry name" value="P-loop containing nucleotide triphosphate hydrolases"/>
    <property type="match status" value="1"/>
</dbReference>
<feature type="transmembrane region" description="Helical" evidence="7">
    <location>
        <begin position="69"/>
        <end position="86"/>
    </location>
</feature>
<evidence type="ECO:0000256" key="2">
    <source>
        <dbReference type="ARBA" id="ARBA00022692"/>
    </source>
</evidence>
<evidence type="ECO:0000256" key="6">
    <source>
        <dbReference type="ARBA" id="ARBA00023136"/>
    </source>
</evidence>
<dbReference type="InterPro" id="IPR011527">
    <property type="entry name" value="ABC1_TM_dom"/>
</dbReference>
<dbReference type="GO" id="GO:0005886">
    <property type="term" value="C:plasma membrane"/>
    <property type="evidence" value="ECO:0007669"/>
    <property type="project" value="UniProtKB-SubCell"/>
</dbReference>
<sequence>MTSSTRSAPDNKAVSGAQFLKEQVASQRSLLNQSVFFGSIGSVLMIVQWLLVALIAHDTLVNQSSLSDLSGYWLLLLVVSVVKPLFTWKQTNLAQDASANVRNHLRNTLLKQWNATSPVALQSLSNGALASQWVEDIESTDGYFSRYWPQQMLAVITPLLILVTVAYLNWLCAILLLVSAPLIPLFMILVGMGAEHVNEKYALLRQRLAGHFLDRVANLSTIALLGAQKNMSDEVAKRGDTYRNVVMKTLKLAFLSSTVLEFFTSVAIASLAIYIGFSLYGAINWGPAQSLTLFSGLGILLLAPEFFKPLRTLSTYYHDRASALGAANNIMSSLQHLEEQQVLLGCSDGRHVIASSDVTRLMFKDTVIGYSGNKQKMSALNFSFSGRGLLVFSGESGCGKTTLLNTIAGYLHPMSGSVELALKEVHSIAYLPQKAWIKNATVRENLSVTAAFASDEDMLRVLERLELSDELLTHHNGLDTVIGEHGQGLSGGQMQRIALARVLLNPPELILLDEPTASLDLKSRLVITGVLDELKSRALVVVATHDSDLIAKTSNHFDLTNKA</sequence>
<dbReference type="SUPFAM" id="SSF90123">
    <property type="entry name" value="ABC transporter transmembrane region"/>
    <property type="match status" value="1"/>
</dbReference>
<dbReference type="EMBL" id="CP013928">
    <property type="protein sequence ID" value="AMJ76886.1"/>
    <property type="molecule type" value="Genomic_DNA"/>
</dbReference>
<dbReference type="SUPFAM" id="SSF52540">
    <property type="entry name" value="P-loop containing nucleoside triphosphate hydrolases"/>
    <property type="match status" value="1"/>
</dbReference>
<dbReference type="Proteomes" id="UP000061468">
    <property type="component" value="Chromosome"/>
</dbReference>
<dbReference type="Gene3D" id="1.20.1560.10">
    <property type="entry name" value="ABC transporter type 1, transmembrane domain"/>
    <property type="match status" value="1"/>
</dbReference>
<reference evidence="10 11" key="1">
    <citation type="submission" date="2015-12" db="EMBL/GenBank/DDBJ databases">
        <title>Intraspecies pangenome expansion in the marine bacterium Alteromonas.</title>
        <authorList>
            <person name="Lopez-Perez M."/>
            <person name="Rodriguez-Valera F."/>
        </authorList>
    </citation>
    <scope>NUCLEOTIDE SEQUENCE [LARGE SCALE GENOMIC DNA]</scope>
    <source>
        <strain evidence="10 11">UM8</strain>
    </source>
</reference>
<dbReference type="RefSeq" id="WP_015065871.1">
    <property type="nucleotide sequence ID" value="NZ_CP013928.1"/>
</dbReference>
<protein>
    <submittedName>
        <fullName evidence="10">MdlB protein</fullName>
    </submittedName>
</protein>
<comment type="subcellular location">
    <subcellularLocation>
        <location evidence="1">Cell membrane</location>
        <topology evidence="1">Multi-pass membrane protein</topology>
    </subcellularLocation>
</comment>
<dbReference type="InterPro" id="IPR027417">
    <property type="entry name" value="P-loop_NTPase"/>
</dbReference>